<protein>
    <submittedName>
        <fullName evidence="3">Prolyl oligopeptidase family serine peptidase</fullName>
    </submittedName>
</protein>
<evidence type="ECO:0000313" key="4">
    <source>
        <dbReference type="Proteomes" id="UP000574067"/>
    </source>
</evidence>
<dbReference type="InterPro" id="IPR001375">
    <property type="entry name" value="Peptidase_S9_cat"/>
</dbReference>
<dbReference type="GO" id="GO:0008236">
    <property type="term" value="F:serine-type peptidase activity"/>
    <property type="evidence" value="ECO:0007669"/>
    <property type="project" value="InterPro"/>
</dbReference>
<sequence length="322" mass="35196">MSRALALLLSSLMLVSGCTSLQRLSHGFSDRAPEPLAFNYPDGGSSIYYDFSLGPQAQPETVVFFYGGSGCPSWKYVMPDYVRGFALPARVFVLNKRFVSDRSTGLFGCERGFHASNHPAQWAADYSAFISARLESLEWQPRHVVLVGVSEGALPAARVARTHPRVTHLALIGAAGYSMRRSLAVLKDKGAIGFDVAAGAAEIATAPRSLDKAWYGHPYRWWSEVLDLDITEDLLALDKPVLLGIGEADQSVPVESARFLAEKFDAAGKRHLSLKIYPGADHRLNAPDRAYRDEFFATLAHWLRQAPAVPARSAAAEAHARP</sequence>
<dbReference type="AlphaFoldDB" id="A0A848FF59"/>
<dbReference type="Gene3D" id="3.40.50.1820">
    <property type="entry name" value="alpha/beta hydrolase"/>
    <property type="match status" value="1"/>
</dbReference>
<comment type="caution">
    <text evidence="3">The sequence shown here is derived from an EMBL/GenBank/DDBJ whole genome shotgun (WGS) entry which is preliminary data.</text>
</comment>
<evidence type="ECO:0000259" key="2">
    <source>
        <dbReference type="Pfam" id="PF00326"/>
    </source>
</evidence>
<dbReference type="Pfam" id="PF00326">
    <property type="entry name" value="Peptidase_S9"/>
    <property type="match status" value="1"/>
</dbReference>
<dbReference type="GO" id="GO:0052689">
    <property type="term" value="F:carboxylic ester hydrolase activity"/>
    <property type="evidence" value="ECO:0007669"/>
    <property type="project" value="TreeGrafter"/>
</dbReference>
<dbReference type="GO" id="GO:0006508">
    <property type="term" value="P:proteolysis"/>
    <property type="evidence" value="ECO:0007669"/>
    <property type="project" value="InterPro"/>
</dbReference>
<feature type="chain" id="PRO_5032446306" evidence="1">
    <location>
        <begin position="22"/>
        <end position="322"/>
    </location>
</feature>
<dbReference type="PROSITE" id="PS51257">
    <property type="entry name" value="PROKAR_LIPOPROTEIN"/>
    <property type="match status" value="1"/>
</dbReference>
<feature type="domain" description="Peptidase S9 prolyl oligopeptidase catalytic" evidence="2">
    <location>
        <begin position="139"/>
        <end position="305"/>
    </location>
</feature>
<proteinExistence type="predicted"/>
<evidence type="ECO:0000313" key="3">
    <source>
        <dbReference type="EMBL" id="NML18867.1"/>
    </source>
</evidence>
<reference evidence="3 4" key="1">
    <citation type="submission" date="2020-04" db="EMBL/GenBank/DDBJ databases">
        <title>Azohydromonas sp. isolated from soil.</title>
        <authorList>
            <person name="Dahal R.H."/>
        </authorList>
    </citation>
    <scope>NUCLEOTIDE SEQUENCE [LARGE SCALE GENOMIC DNA]</scope>
    <source>
        <strain evidence="3 4">G-1-1-14</strain>
    </source>
</reference>
<dbReference type="Proteomes" id="UP000574067">
    <property type="component" value="Unassembled WGS sequence"/>
</dbReference>
<dbReference type="InterPro" id="IPR053145">
    <property type="entry name" value="AB_hydrolase_Est10"/>
</dbReference>
<keyword evidence="1" id="KW-0732">Signal</keyword>
<evidence type="ECO:0000256" key="1">
    <source>
        <dbReference type="SAM" id="SignalP"/>
    </source>
</evidence>
<feature type="signal peptide" evidence="1">
    <location>
        <begin position="1"/>
        <end position="21"/>
    </location>
</feature>
<dbReference type="InterPro" id="IPR029058">
    <property type="entry name" value="AB_hydrolase_fold"/>
</dbReference>
<keyword evidence="4" id="KW-1185">Reference proteome</keyword>
<name>A0A848FF59_9BURK</name>
<dbReference type="EMBL" id="JABBFW010000043">
    <property type="protein sequence ID" value="NML18867.1"/>
    <property type="molecule type" value="Genomic_DNA"/>
</dbReference>
<dbReference type="SUPFAM" id="SSF53474">
    <property type="entry name" value="alpha/beta-Hydrolases"/>
    <property type="match status" value="1"/>
</dbReference>
<dbReference type="PANTHER" id="PTHR43265">
    <property type="entry name" value="ESTERASE ESTD"/>
    <property type="match status" value="1"/>
</dbReference>
<dbReference type="RefSeq" id="WP_169163769.1">
    <property type="nucleotide sequence ID" value="NZ_JABBFW010000043.1"/>
</dbReference>
<accession>A0A848FF59</accession>
<organism evidence="3 4">
    <name type="scientific">Azohydromonas caseinilytica</name>
    <dbReference type="NCBI Taxonomy" id="2728836"/>
    <lineage>
        <taxon>Bacteria</taxon>
        <taxon>Pseudomonadati</taxon>
        <taxon>Pseudomonadota</taxon>
        <taxon>Betaproteobacteria</taxon>
        <taxon>Burkholderiales</taxon>
        <taxon>Sphaerotilaceae</taxon>
        <taxon>Azohydromonas</taxon>
    </lineage>
</organism>
<gene>
    <name evidence="3" type="ORF">HHL10_28245</name>
</gene>
<dbReference type="PANTHER" id="PTHR43265:SF1">
    <property type="entry name" value="ESTERASE ESTD"/>
    <property type="match status" value="1"/>
</dbReference>